<keyword evidence="2" id="KW-1185">Reference proteome</keyword>
<comment type="caution">
    <text evidence="1">The sequence shown here is derived from an EMBL/GenBank/DDBJ whole genome shotgun (WGS) entry which is preliminary data.</text>
</comment>
<dbReference type="OrthoDB" id="2013972at2759"/>
<reference evidence="1" key="1">
    <citation type="submission" date="2021-06" db="EMBL/GenBank/DDBJ databases">
        <authorList>
            <person name="Kallberg Y."/>
            <person name="Tangrot J."/>
            <person name="Rosling A."/>
        </authorList>
    </citation>
    <scope>NUCLEOTIDE SEQUENCE</scope>
    <source>
        <strain evidence="1">CL551</strain>
    </source>
</reference>
<gene>
    <name evidence="1" type="ORF">AMORRO_LOCUS6887</name>
</gene>
<organism evidence="1 2">
    <name type="scientific">Acaulospora morrowiae</name>
    <dbReference type="NCBI Taxonomy" id="94023"/>
    <lineage>
        <taxon>Eukaryota</taxon>
        <taxon>Fungi</taxon>
        <taxon>Fungi incertae sedis</taxon>
        <taxon>Mucoromycota</taxon>
        <taxon>Glomeromycotina</taxon>
        <taxon>Glomeromycetes</taxon>
        <taxon>Diversisporales</taxon>
        <taxon>Acaulosporaceae</taxon>
        <taxon>Acaulospora</taxon>
    </lineage>
</organism>
<name>A0A9N9BTH0_9GLOM</name>
<sequence length="94" mass="10834">MGPPFDMGPVSEKLFTAGNELLERRSLDYKAIDSITTGFSHVKTFMMPILEVTSEEYDKMLNTMTKELRDFNTYQPIIRAYACKKKRTDDSNLT</sequence>
<evidence type="ECO:0000313" key="1">
    <source>
        <dbReference type="EMBL" id="CAG8580496.1"/>
    </source>
</evidence>
<proteinExistence type="predicted"/>
<dbReference type="AlphaFoldDB" id="A0A9N9BTH0"/>
<dbReference type="EMBL" id="CAJVPV010004863">
    <property type="protein sequence ID" value="CAG8580496.1"/>
    <property type="molecule type" value="Genomic_DNA"/>
</dbReference>
<evidence type="ECO:0000313" key="2">
    <source>
        <dbReference type="Proteomes" id="UP000789342"/>
    </source>
</evidence>
<accession>A0A9N9BTH0</accession>
<protein>
    <submittedName>
        <fullName evidence="1">12375_t:CDS:1</fullName>
    </submittedName>
</protein>
<dbReference type="Proteomes" id="UP000789342">
    <property type="component" value="Unassembled WGS sequence"/>
</dbReference>